<dbReference type="KEGG" id="qlo:115956108"/>
<keyword evidence="17" id="KW-1185">Reference proteome</keyword>
<dbReference type="PANTHER" id="PTHR48011">
    <property type="entry name" value="CCR4-NOT TRANSCRIPTIONAL COMPLEX SUBUNIT CAF120-RELATED"/>
    <property type="match status" value="1"/>
</dbReference>
<dbReference type="GO" id="GO:0009738">
    <property type="term" value="P:abscisic acid-activated signaling pathway"/>
    <property type="evidence" value="ECO:0007669"/>
    <property type="project" value="UniProtKB-KW"/>
</dbReference>
<keyword evidence="4" id="KW-0597">Phosphoprotein</keyword>
<dbReference type="FunFam" id="1.10.510.10:FF:000852">
    <property type="entry name" value="Mitogen-activated protein kinase kinase kinase 17"/>
    <property type="match status" value="1"/>
</dbReference>
<dbReference type="PROSITE" id="PS00107">
    <property type="entry name" value="PROTEIN_KINASE_ATP"/>
    <property type="match status" value="1"/>
</dbReference>
<proteinExistence type="inferred from homology"/>
<comment type="subcellular location">
    <subcellularLocation>
        <location evidence="1">Nucleus</location>
    </subcellularLocation>
</comment>
<evidence type="ECO:0000313" key="16">
    <source>
        <dbReference type="EnsemblPlants" id="QL08p032214:mrna:CDS:2"/>
    </source>
</evidence>
<accession>A0A7N2R936</accession>
<evidence type="ECO:0000256" key="8">
    <source>
        <dbReference type="ARBA" id="ARBA00022777"/>
    </source>
</evidence>
<dbReference type="InterPro" id="IPR008271">
    <property type="entry name" value="Ser/Thr_kinase_AS"/>
</dbReference>
<dbReference type="GO" id="GO:0019901">
    <property type="term" value="F:protein kinase binding"/>
    <property type="evidence" value="ECO:0007669"/>
    <property type="project" value="UniProtKB-ARBA"/>
</dbReference>
<dbReference type="OrthoDB" id="275301at2759"/>
<dbReference type="InterPro" id="IPR017441">
    <property type="entry name" value="Protein_kinase_ATP_BS"/>
</dbReference>
<evidence type="ECO:0000256" key="9">
    <source>
        <dbReference type="ARBA" id="ARBA00022840"/>
    </source>
</evidence>
<dbReference type="InterPro" id="IPR000719">
    <property type="entry name" value="Prot_kinase_dom"/>
</dbReference>
<evidence type="ECO:0000256" key="4">
    <source>
        <dbReference type="ARBA" id="ARBA00022553"/>
    </source>
</evidence>
<evidence type="ECO:0000256" key="7">
    <source>
        <dbReference type="ARBA" id="ARBA00022741"/>
    </source>
</evidence>
<dbReference type="PROSITE" id="PS50011">
    <property type="entry name" value="PROTEIN_KINASE_DOM"/>
    <property type="match status" value="1"/>
</dbReference>
<dbReference type="SMART" id="SM00220">
    <property type="entry name" value="S_TKc"/>
    <property type="match status" value="1"/>
</dbReference>
<dbReference type="CDD" id="cd06606">
    <property type="entry name" value="STKc_MAPKKK"/>
    <property type="match status" value="1"/>
</dbReference>
<dbReference type="PROSITE" id="PS00108">
    <property type="entry name" value="PROTEIN_KINASE_ST"/>
    <property type="match status" value="1"/>
</dbReference>
<comment type="catalytic activity">
    <reaction evidence="11">
        <text>L-threonyl-[protein] + ATP = O-phospho-L-threonyl-[protein] + ADP + H(+)</text>
        <dbReference type="Rhea" id="RHEA:46608"/>
        <dbReference type="Rhea" id="RHEA-COMP:11060"/>
        <dbReference type="Rhea" id="RHEA-COMP:11605"/>
        <dbReference type="ChEBI" id="CHEBI:15378"/>
        <dbReference type="ChEBI" id="CHEBI:30013"/>
        <dbReference type="ChEBI" id="CHEBI:30616"/>
        <dbReference type="ChEBI" id="CHEBI:61977"/>
        <dbReference type="ChEBI" id="CHEBI:456216"/>
        <dbReference type="EC" id="2.7.11.25"/>
    </reaction>
</comment>
<dbReference type="AlphaFoldDB" id="A0A7N2R936"/>
<gene>
    <name evidence="16" type="primary">LOC115956108</name>
</gene>
<reference evidence="16 17" key="1">
    <citation type="journal article" date="2016" name="G3 (Bethesda)">
        <title>First Draft Assembly and Annotation of the Genome of a California Endemic Oak Quercus lobata Nee (Fagaceae).</title>
        <authorList>
            <person name="Sork V.L."/>
            <person name="Fitz-Gibbon S.T."/>
            <person name="Puiu D."/>
            <person name="Crepeau M."/>
            <person name="Gugger P.F."/>
            <person name="Sherman R."/>
            <person name="Stevens K."/>
            <person name="Langley C.H."/>
            <person name="Pellegrini M."/>
            <person name="Salzberg S.L."/>
        </authorList>
    </citation>
    <scope>NUCLEOTIDE SEQUENCE [LARGE SCALE GENOMIC DNA]</scope>
    <source>
        <strain evidence="16 17">cv. SW786</strain>
    </source>
</reference>
<dbReference type="GO" id="GO:0005524">
    <property type="term" value="F:ATP binding"/>
    <property type="evidence" value="ECO:0007669"/>
    <property type="project" value="UniProtKB-UniRule"/>
</dbReference>
<dbReference type="Pfam" id="PF00069">
    <property type="entry name" value="Pkinase"/>
    <property type="match status" value="1"/>
</dbReference>
<evidence type="ECO:0000256" key="12">
    <source>
        <dbReference type="ARBA" id="ARBA00048329"/>
    </source>
</evidence>
<evidence type="ECO:0000256" key="1">
    <source>
        <dbReference type="ARBA" id="ARBA00004123"/>
    </source>
</evidence>
<evidence type="ECO:0000256" key="13">
    <source>
        <dbReference type="PROSITE-ProRule" id="PRU10141"/>
    </source>
</evidence>
<evidence type="ECO:0000256" key="11">
    <source>
        <dbReference type="ARBA" id="ARBA00047559"/>
    </source>
</evidence>
<evidence type="ECO:0000313" key="17">
    <source>
        <dbReference type="Proteomes" id="UP000594261"/>
    </source>
</evidence>
<evidence type="ECO:0000256" key="10">
    <source>
        <dbReference type="ARBA" id="ARBA00023242"/>
    </source>
</evidence>
<keyword evidence="5" id="KW-0808">Transferase</keyword>
<dbReference type="EMBL" id="LRBV02000008">
    <property type="status" value="NOT_ANNOTATED_CDS"/>
    <property type="molecule type" value="Genomic_DNA"/>
</dbReference>
<feature type="domain" description="Protein kinase" evidence="15">
    <location>
        <begin position="3"/>
        <end position="254"/>
    </location>
</feature>
<keyword evidence="7 13" id="KW-0547">Nucleotide-binding</keyword>
<dbReference type="InParanoid" id="A0A7N2R936"/>
<dbReference type="InterPro" id="IPR052751">
    <property type="entry name" value="Plant_MAPKKK"/>
</dbReference>
<keyword evidence="3 14" id="KW-0723">Serine/threonine-protein kinase</keyword>
<keyword evidence="9 13" id="KW-0067">ATP-binding</keyword>
<dbReference type="OMA" id="ETWITVR"/>
<dbReference type="PANTHER" id="PTHR48011:SF4">
    <property type="entry name" value="MITOGEN-ACTIVATED PROTEIN KINASE KINASE KINASE 19"/>
    <property type="match status" value="1"/>
</dbReference>
<dbReference type="RefSeq" id="XP_030930440.1">
    <property type="nucleotide sequence ID" value="XM_031074580.1"/>
</dbReference>
<dbReference type="Gramene" id="QL08p032214:mrna">
    <property type="protein sequence ID" value="QL08p032214:mrna:CDS:2"/>
    <property type="gene ID" value="QL08p032214"/>
</dbReference>
<evidence type="ECO:0000256" key="14">
    <source>
        <dbReference type="RuleBase" id="RU000304"/>
    </source>
</evidence>
<dbReference type="GO" id="GO:0004709">
    <property type="term" value="F:MAP kinase kinase kinase activity"/>
    <property type="evidence" value="ECO:0007669"/>
    <property type="project" value="UniProtKB-EC"/>
</dbReference>
<evidence type="ECO:0000256" key="3">
    <source>
        <dbReference type="ARBA" id="ARBA00022527"/>
    </source>
</evidence>
<dbReference type="SUPFAM" id="SSF56112">
    <property type="entry name" value="Protein kinase-like (PK-like)"/>
    <property type="match status" value="1"/>
</dbReference>
<evidence type="ECO:0000256" key="5">
    <source>
        <dbReference type="ARBA" id="ARBA00022679"/>
    </source>
</evidence>
<evidence type="ECO:0000256" key="2">
    <source>
        <dbReference type="ARBA" id="ARBA00012406"/>
    </source>
</evidence>
<name>A0A7N2R936_QUELO</name>
<keyword evidence="6" id="KW-0938">Abscisic acid signaling pathway</keyword>
<dbReference type="GO" id="GO:0006970">
    <property type="term" value="P:response to osmotic stress"/>
    <property type="evidence" value="ECO:0007669"/>
    <property type="project" value="UniProtKB-ARBA"/>
</dbReference>
<protein>
    <recommendedName>
        <fullName evidence="2">mitogen-activated protein kinase kinase kinase</fullName>
        <ecNumber evidence="2">2.7.11.25</ecNumber>
    </recommendedName>
</protein>
<dbReference type="GO" id="GO:0005634">
    <property type="term" value="C:nucleus"/>
    <property type="evidence" value="ECO:0007669"/>
    <property type="project" value="UniProtKB-SubCell"/>
</dbReference>
<organism evidence="16 17">
    <name type="scientific">Quercus lobata</name>
    <name type="common">Valley oak</name>
    <dbReference type="NCBI Taxonomy" id="97700"/>
    <lineage>
        <taxon>Eukaryota</taxon>
        <taxon>Viridiplantae</taxon>
        <taxon>Streptophyta</taxon>
        <taxon>Embryophyta</taxon>
        <taxon>Tracheophyta</taxon>
        <taxon>Spermatophyta</taxon>
        <taxon>Magnoliopsida</taxon>
        <taxon>eudicotyledons</taxon>
        <taxon>Gunneridae</taxon>
        <taxon>Pentapetalae</taxon>
        <taxon>rosids</taxon>
        <taxon>fabids</taxon>
        <taxon>Fagales</taxon>
        <taxon>Fagaceae</taxon>
        <taxon>Quercus</taxon>
    </lineage>
</organism>
<dbReference type="Proteomes" id="UP000594261">
    <property type="component" value="Chromosome 8"/>
</dbReference>
<reference evidence="16" key="2">
    <citation type="submission" date="2021-01" db="UniProtKB">
        <authorList>
            <consortium name="EnsemblPlants"/>
        </authorList>
    </citation>
    <scope>IDENTIFICATION</scope>
</reference>
<comment type="catalytic activity">
    <reaction evidence="12">
        <text>L-seryl-[protein] + ATP = O-phospho-L-seryl-[protein] + ADP + H(+)</text>
        <dbReference type="Rhea" id="RHEA:17989"/>
        <dbReference type="Rhea" id="RHEA-COMP:9863"/>
        <dbReference type="Rhea" id="RHEA-COMP:11604"/>
        <dbReference type="ChEBI" id="CHEBI:15378"/>
        <dbReference type="ChEBI" id="CHEBI:29999"/>
        <dbReference type="ChEBI" id="CHEBI:30616"/>
        <dbReference type="ChEBI" id="CHEBI:83421"/>
        <dbReference type="ChEBI" id="CHEBI:456216"/>
        <dbReference type="EC" id="2.7.11.25"/>
    </reaction>
</comment>
<evidence type="ECO:0000259" key="15">
    <source>
        <dbReference type="PROSITE" id="PS50011"/>
    </source>
</evidence>
<feature type="binding site" evidence="13">
    <location>
        <position position="32"/>
    </location>
    <ligand>
        <name>ATP</name>
        <dbReference type="ChEBI" id="CHEBI:30616"/>
    </ligand>
</feature>
<dbReference type="InterPro" id="IPR011009">
    <property type="entry name" value="Kinase-like_dom_sf"/>
</dbReference>
<dbReference type="EC" id="2.7.11.25" evidence="2"/>
<keyword evidence="8" id="KW-0418">Kinase</keyword>
<dbReference type="EnsemblPlants" id="QL08p032214:mrna">
    <property type="protein sequence ID" value="QL08p032214:mrna:CDS:2"/>
    <property type="gene ID" value="QL08p032214"/>
</dbReference>
<sequence>MDWTRGQTIGHGSSATVSLATSHNSGDIFAVKSSDLSKSKFLQREQKILYSLNSPRIVSYKGCDITMESNMVMYNIIMEYISGGTLTDAIRNHGGCLKESVIGYYTRQIAQGLEYLHSQGLVHCDIKGRNILISEDGAKIADFGCAKWVDKVEEIPIAGTPMFMSPEVVRGEEQGIACDIWALGCTIIEMATGGAPWPNVADPVSVLYQIGYSGELPEFPRFLSEQAKDFLDKCLRRSPKERWTASQLLKHPFLEELDSSAKPIQEPNSSSPTCILDQGFWNSLDESDSVSNLIGTTREGNLLGDDRIRRLSLFSGVPSWTWDDHWTTIRGNNCEESNITMDDVEGEADVICGSETASISNGLEELESTVGVDGFNFLDNNVNSSGRNLLGLCNCSSSLAALSNLHFERNRDKLLLNSISSLLSS</sequence>
<evidence type="ECO:0000256" key="6">
    <source>
        <dbReference type="ARBA" id="ARBA00022682"/>
    </source>
</evidence>
<dbReference type="Gene3D" id="1.10.510.10">
    <property type="entry name" value="Transferase(Phosphotransferase) domain 1"/>
    <property type="match status" value="1"/>
</dbReference>
<keyword evidence="10" id="KW-0539">Nucleus</keyword>
<comment type="similarity">
    <text evidence="14">Belongs to the protein kinase superfamily.</text>
</comment>
<dbReference type="GeneID" id="115956108"/>